<dbReference type="Proteomes" id="UP000027584">
    <property type="component" value="Unassembled WGS sequence"/>
</dbReference>
<reference evidence="3 6" key="5">
    <citation type="submission" date="2018-06" db="EMBL/GenBank/DDBJ databases">
        <authorList>
            <consortium name="Pathogen Informatics"/>
            <person name="Doyle S."/>
        </authorList>
    </citation>
    <scope>NUCLEOTIDE SEQUENCE [LARGE SCALE GENOMIC DNA]</scope>
    <source>
        <strain evidence="3 6">NCTC13773</strain>
    </source>
</reference>
<keyword evidence="5" id="KW-1185">Reference proteome</keyword>
<dbReference type="RefSeq" id="WP_009855009.1">
    <property type="nucleotide sequence ID" value="NZ_CP054015.1"/>
</dbReference>
<dbReference type="EMBL" id="LS483409">
    <property type="protein sequence ID" value="SQG80432.1"/>
    <property type="molecule type" value="Genomic_DNA"/>
</dbReference>
<dbReference type="Pfam" id="PF10439">
    <property type="entry name" value="Bacteriocin_IIc"/>
    <property type="match status" value="1"/>
</dbReference>
<dbReference type="InterPro" id="IPR023991">
    <property type="entry name" value="Bacteriocin_IIb_lactobn/cerein"/>
</dbReference>
<dbReference type="InterPro" id="IPR019493">
    <property type="entry name" value="Bacteriocin_IIb_lactacin-rel"/>
</dbReference>
<evidence type="ECO:0000313" key="4">
    <source>
        <dbReference type="Proteomes" id="UP000027584"/>
    </source>
</evidence>
<dbReference type="GeneID" id="57920774"/>
<dbReference type="AlphaFoldDB" id="A0A060RL72"/>
<reference evidence="1 4" key="2">
    <citation type="submission" date="2014-05" db="EMBL/GenBank/DDBJ databases">
        <title>Genome sequence of Streptococcus gallolyticus.</title>
        <authorList>
            <person name="Del Campo R."/>
        </authorList>
    </citation>
    <scope>NUCLEOTIDE SEQUENCE [LARGE SCALE GENOMIC DNA]</scope>
    <source>
        <strain evidence="1 4">LMG17956</strain>
    </source>
</reference>
<evidence type="ECO:0000313" key="1">
    <source>
        <dbReference type="EMBL" id="CDO18522.1"/>
    </source>
</evidence>
<dbReference type="Proteomes" id="UP000249013">
    <property type="component" value="Chromosome 1"/>
</dbReference>
<reference evidence="2" key="3">
    <citation type="submission" date="2016-10" db="EMBL/GenBank/DDBJ databases">
        <authorList>
            <person name="de Groot N.N."/>
        </authorList>
    </citation>
    <scope>NUCLEOTIDE SEQUENCE [LARGE SCALE GENOMIC DNA]</scope>
    <source>
        <strain evidence="2">LMG 15572</strain>
    </source>
</reference>
<proteinExistence type="predicted"/>
<reference evidence="5" key="4">
    <citation type="submission" date="2016-10" db="EMBL/GenBank/DDBJ databases">
        <authorList>
            <person name="Varghese N."/>
            <person name="Submissions S."/>
        </authorList>
    </citation>
    <scope>NUCLEOTIDE SEQUENCE [LARGE SCALE GENOMIC DNA]</scope>
    <source>
        <strain evidence="5">LMG 15572</strain>
    </source>
</reference>
<protein>
    <submittedName>
        <fullName evidence="2 3">Bacteriocin</fullName>
    </submittedName>
    <submittedName>
        <fullName evidence="1">Putative bacteriocin</fullName>
    </submittedName>
</protein>
<sequence>MSLNKFTNFQELDKNHLQTISGGKGNMGSAIGGCIGGVLLAAATGPITGGGAAMICVASGISAYL</sequence>
<dbReference type="GO" id="GO:0042742">
    <property type="term" value="P:defense response to bacterium"/>
    <property type="evidence" value="ECO:0007669"/>
    <property type="project" value="InterPro"/>
</dbReference>
<dbReference type="Proteomes" id="UP000183629">
    <property type="component" value="Unassembled WGS sequence"/>
</dbReference>
<gene>
    <name evidence="1" type="ORF">BN963_SGAL_01721</name>
    <name evidence="3" type="ORF">NCTC13773_02263</name>
    <name evidence="2" type="ORF">SAMN05660328_10692</name>
</gene>
<name>A0A060RL72_9STRE</name>
<dbReference type="OMA" id="NDKFHEM"/>
<dbReference type="NCBIfam" id="TIGR03949">
    <property type="entry name" value="bact_IIb_cerein"/>
    <property type="match status" value="1"/>
</dbReference>
<evidence type="ECO:0000313" key="5">
    <source>
        <dbReference type="Proteomes" id="UP000183629"/>
    </source>
</evidence>
<dbReference type="EMBL" id="FPBN01000006">
    <property type="protein sequence ID" value="SFU77073.1"/>
    <property type="molecule type" value="Genomic_DNA"/>
</dbReference>
<evidence type="ECO:0000313" key="6">
    <source>
        <dbReference type="Proteomes" id="UP000249013"/>
    </source>
</evidence>
<reference evidence="1 4" key="1">
    <citation type="submission" date="2014-02" db="EMBL/GenBank/DDBJ databases">
        <authorList>
            <person name="Manrique M."/>
        </authorList>
    </citation>
    <scope>NUCLEOTIDE SEQUENCE [LARGE SCALE GENOMIC DNA]</scope>
    <source>
        <strain evidence="1 4">LMG17956</strain>
    </source>
</reference>
<dbReference type="EMBL" id="CCBC010000195">
    <property type="protein sequence ID" value="CDO18522.1"/>
    <property type="molecule type" value="Genomic_DNA"/>
</dbReference>
<accession>A0A060RL72</accession>
<evidence type="ECO:0000313" key="3">
    <source>
        <dbReference type="EMBL" id="SQG80432.1"/>
    </source>
</evidence>
<organism evidence="1 4">
    <name type="scientific">Streptococcus gallolyticus</name>
    <dbReference type="NCBI Taxonomy" id="315405"/>
    <lineage>
        <taxon>Bacteria</taxon>
        <taxon>Bacillati</taxon>
        <taxon>Bacillota</taxon>
        <taxon>Bacilli</taxon>
        <taxon>Lactobacillales</taxon>
        <taxon>Streptococcaceae</taxon>
        <taxon>Streptococcus</taxon>
    </lineage>
</organism>
<evidence type="ECO:0000313" key="2">
    <source>
        <dbReference type="EMBL" id="SFU77073.1"/>
    </source>
</evidence>